<dbReference type="InterPro" id="IPR036388">
    <property type="entry name" value="WH-like_DNA-bd_sf"/>
</dbReference>
<sequence>MKKLSLPVHPKEATAKALKALPSPRLREVLERRFGLRGKEPETLESIGRSFGVTRERVRQIEADGLRHLAKPEIHAALAPVFGALEAHFGEHGNVFEESKLFHSAAEPRYHNHVSFLLAVGKPFARRGEEASWHDLWFTKAEALKAAEAVMSRTAAALTETGKPLPAADLFQILKKQAREVLGAVPTPETLESYLAISKMIKQNPYGEFGLVTWPTIRPRGVRDKAYAILARAGKPLHFREVANAITRSGWSAKKAHPQTVHNELIKDERFVLVGRGLYALREWGYEPGTVADVIASILRSSKKPLSRGEIAKRVLKARFVKENTILLNLQDKRRFRRAPEGYTLA</sequence>
<proteinExistence type="predicted"/>
<evidence type="ECO:0000313" key="3">
    <source>
        <dbReference type="EMBL" id="OHA08495.1"/>
    </source>
</evidence>
<dbReference type="InterPro" id="IPR050239">
    <property type="entry name" value="Sigma-70_RNA_pol_init_factors"/>
</dbReference>
<organism evidence="3 4">
    <name type="scientific">Candidatus Sungbacteria bacterium RIFCSPLOWO2_01_FULL_59_16</name>
    <dbReference type="NCBI Taxonomy" id="1802280"/>
    <lineage>
        <taxon>Bacteria</taxon>
        <taxon>Candidatus Sungiibacteriota</taxon>
    </lineage>
</organism>
<dbReference type="InterPro" id="IPR007759">
    <property type="entry name" value="Asxl_HARE-HTH"/>
</dbReference>
<dbReference type="EMBL" id="MHQS01000015">
    <property type="protein sequence ID" value="OHA08495.1"/>
    <property type="molecule type" value="Genomic_DNA"/>
</dbReference>
<dbReference type="GO" id="GO:0003700">
    <property type="term" value="F:DNA-binding transcription factor activity"/>
    <property type="evidence" value="ECO:0007669"/>
    <property type="project" value="InterPro"/>
</dbReference>
<comment type="caution">
    <text evidence="3">The sequence shown here is derived from an EMBL/GenBank/DDBJ whole genome shotgun (WGS) entry which is preliminary data.</text>
</comment>
<evidence type="ECO:0000313" key="4">
    <source>
        <dbReference type="Proteomes" id="UP000176705"/>
    </source>
</evidence>
<feature type="domain" description="HTH HARE-type" evidence="2">
    <location>
        <begin position="220"/>
        <end position="284"/>
    </location>
</feature>
<keyword evidence="1" id="KW-0804">Transcription</keyword>
<dbReference type="STRING" id="1802280.A3B37_00120"/>
<dbReference type="InterPro" id="IPR013324">
    <property type="entry name" value="RNA_pol_sigma_r3/r4-like"/>
</dbReference>
<dbReference type="Gene3D" id="1.10.10.1250">
    <property type="entry name" value="RNA polymerase, subunit delta, N-terminal domain"/>
    <property type="match status" value="1"/>
</dbReference>
<dbReference type="PANTHER" id="PTHR30603:SF67">
    <property type="entry name" value="RNA POLYMERASE SIGMA FACTOR RPOS"/>
    <property type="match status" value="1"/>
</dbReference>
<evidence type="ECO:0000259" key="2">
    <source>
        <dbReference type="PROSITE" id="PS51913"/>
    </source>
</evidence>
<protein>
    <recommendedName>
        <fullName evidence="2">HTH HARE-type domain-containing protein</fullName>
    </recommendedName>
</protein>
<dbReference type="Gene3D" id="1.10.10.10">
    <property type="entry name" value="Winged helix-like DNA-binding domain superfamily/Winged helix DNA-binding domain"/>
    <property type="match status" value="1"/>
</dbReference>
<dbReference type="AlphaFoldDB" id="A0A1G2LA42"/>
<evidence type="ECO:0000256" key="1">
    <source>
        <dbReference type="ARBA" id="ARBA00023163"/>
    </source>
</evidence>
<dbReference type="PRINTS" id="PR00046">
    <property type="entry name" value="SIGMA70FCT"/>
</dbReference>
<dbReference type="PANTHER" id="PTHR30603">
    <property type="entry name" value="RNA POLYMERASE SIGMA FACTOR RPO"/>
    <property type="match status" value="1"/>
</dbReference>
<dbReference type="GO" id="GO:0006352">
    <property type="term" value="P:DNA-templated transcription initiation"/>
    <property type="evidence" value="ECO:0007669"/>
    <property type="project" value="InterPro"/>
</dbReference>
<dbReference type="Pfam" id="PF04545">
    <property type="entry name" value="Sigma70_r4"/>
    <property type="match status" value="1"/>
</dbReference>
<dbReference type="InterPro" id="IPR038087">
    <property type="entry name" value="RNAP_delta_N_dom_sf"/>
</dbReference>
<dbReference type="Proteomes" id="UP000176705">
    <property type="component" value="Unassembled WGS sequence"/>
</dbReference>
<dbReference type="CDD" id="cd06171">
    <property type="entry name" value="Sigma70_r4"/>
    <property type="match status" value="1"/>
</dbReference>
<gene>
    <name evidence="3" type="ORF">A3B37_00120</name>
</gene>
<dbReference type="PROSITE" id="PS51913">
    <property type="entry name" value="HTH_HARE"/>
    <property type="match status" value="1"/>
</dbReference>
<accession>A0A1G2LA42</accession>
<dbReference type="InterPro" id="IPR000943">
    <property type="entry name" value="RNA_pol_sigma70"/>
</dbReference>
<dbReference type="InterPro" id="IPR007630">
    <property type="entry name" value="RNA_pol_sigma70_r4"/>
</dbReference>
<name>A0A1G2LA42_9BACT</name>
<reference evidence="3 4" key="1">
    <citation type="journal article" date="2016" name="Nat. Commun.">
        <title>Thousands of microbial genomes shed light on interconnected biogeochemical processes in an aquifer system.</title>
        <authorList>
            <person name="Anantharaman K."/>
            <person name="Brown C.T."/>
            <person name="Hug L.A."/>
            <person name="Sharon I."/>
            <person name="Castelle C.J."/>
            <person name="Probst A.J."/>
            <person name="Thomas B.C."/>
            <person name="Singh A."/>
            <person name="Wilkins M.J."/>
            <person name="Karaoz U."/>
            <person name="Brodie E.L."/>
            <person name="Williams K.H."/>
            <person name="Hubbard S.S."/>
            <person name="Banfield J.F."/>
        </authorList>
    </citation>
    <scope>NUCLEOTIDE SEQUENCE [LARGE SCALE GENOMIC DNA]</scope>
</reference>
<dbReference type="Pfam" id="PF05066">
    <property type="entry name" value="HARE-HTH"/>
    <property type="match status" value="1"/>
</dbReference>
<dbReference type="SUPFAM" id="SSF88659">
    <property type="entry name" value="Sigma3 and sigma4 domains of RNA polymerase sigma factors"/>
    <property type="match status" value="1"/>
</dbReference>